<comment type="caution">
    <text evidence="1">The sequence shown here is derived from an EMBL/GenBank/DDBJ whole genome shotgun (WGS) entry which is preliminary data.</text>
</comment>
<evidence type="ECO:0000313" key="1">
    <source>
        <dbReference type="EMBL" id="MPN58800.1"/>
    </source>
</evidence>
<name>A0A645J6N5_9ZZZZ</name>
<gene>
    <name evidence="1" type="ORF">SDC9_206515</name>
</gene>
<proteinExistence type="predicted"/>
<sequence length="85" mass="9353">MDCLNIQLIDHAFQDASVEIRSRTAVNDPIAFAPARTIQQDHPVSGLYQRINIAAEVCPARRARTGAVQQHDGLFALSTVIEMHA</sequence>
<protein>
    <submittedName>
        <fullName evidence="1">Uncharacterized protein</fullName>
    </submittedName>
</protein>
<organism evidence="1">
    <name type="scientific">bioreactor metagenome</name>
    <dbReference type="NCBI Taxonomy" id="1076179"/>
    <lineage>
        <taxon>unclassified sequences</taxon>
        <taxon>metagenomes</taxon>
        <taxon>ecological metagenomes</taxon>
    </lineage>
</organism>
<accession>A0A645J6N5</accession>
<dbReference type="EMBL" id="VSSQ01132004">
    <property type="protein sequence ID" value="MPN58800.1"/>
    <property type="molecule type" value="Genomic_DNA"/>
</dbReference>
<reference evidence="1" key="1">
    <citation type="submission" date="2019-08" db="EMBL/GenBank/DDBJ databases">
        <authorList>
            <person name="Kucharzyk K."/>
            <person name="Murdoch R.W."/>
            <person name="Higgins S."/>
            <person name="Loffler F."/>
        </authorList>
    </citation>
    <scope>NUCLEOTIDE SEQUENCE</scope>
</reference>
<dbReference type="AlphaFoldDB" id="A0A645J6N5"/>